<keyword evidence="3 6" id="KW-0658">Purine biosynthesis</keyword>
<dbReference type="EMBL" id="CP020660">
    <property type="protein sequence ID" value="ATF09226.1"/>
    <property type="molecule type" value="Genomic_DNA"/>
</dbReference>
<dbReference type="EC" id="2.1.2.2" evidence="6"/>
<dbReference type="Pfam" id="PF00551">
    <property type="entry name" value="Formyl_trans_N"/>
    <property type="match status" value="1"/>
</dbReference>
<dbReference type="InterPro" id="IPR002376">
    <property type="entry name" value="Formyl_transf_N"/>
</dbReference>
<feature type="active site" description="Proton donor" evidence="6">
    <location>
        <position position="108"/>
    </location>
</feature>
<protein>
    <recommendedName>
        <fullName evidence="6">Phosphoribosylglycinamide formyltransferase</fullName>
        <ecNumber evidence="6">2.1.2.2</ecNumber>
    </recommendedName>
    <alternativeName>
        <fullName evidence="6">5'-phosphoribosylglycinamide transformylase</fullName>
    </alternativeName>
    <alternativeName>
        <fullName evidence="6">GAR transformylase</fullName>
        <shortName evidence="6">GART</shortName>
    </alternativeName>
</protein>
<dbReference type="PANTHER" id="PTHR43369:SF2">
    <property type="entry name" value="PHOSPHORIBOSYLGLYCINAMIDE FORMYLTRANSFERASE"/>
    <property type="match status" value="1"/>
</dbReference>
<dbReference type="GO" id="GO:0005829">
    <property type="term" value="C:cytosol"/>
    <property type="evidence" value="ECO:0007669"/>
    <property type="project" value="TreeGrafter"/>
</dbReference>
<feature type="binding site" evidence="6">
    <location>
        <begin position="89"/>
        <end position="92"/>
    </location>
    <ligand>
        <name>(6R)-10-formyltetrahydrofolate</name>
        <dbReference type="ChEBI" id="CHEBI:195366"/>
    </ligand>
</feature>
<dbReference type="InterPro" id="IPR001555">
    <property type="entry name" value="GART_AS"/>
</dbReference>
<dbReference type="Gene3D" id="3.40.50.170">
    <property type="entry name" value="Formyl transferase, N-terminal domain"/>
    <property type="match status" value="1"/>
</dbReference>
<dbReference type="UniPathway" id="UPA00074">
    <property type="reaction ID" value="UER00126"/>
</dbReference>
<dbReference type="CDD" id="cd08645">
    <property type="entry name" value="FMT_core_GART"/>
    <property type="match status" value="1"/>
</dbReference>
<feature type="binding site" evidence="6">
    <location>
        <begin position="12"/>
        <end position="14"/>
    </location>
    <ligand>
        <name>N(1)-(5-phospho-beta-D-ribosyl)glycinamide</name>
        <dbReference type="ChEBI" id="CHEBI:143788"/>
    </ligand>
</feature>
<evidence type="ECO:0000313" key="8">
    <source>
        <dbReference type="EMBL" id="ATF09226.1"/>
    </source>
</evidence>
<name>A0A291B8B3_9GAMM</name>
<dbReference type="GO" id="GO:0004644">
    <property type="term" value="F:phosphoribosylglycinamide formyltransferase activity"/>
    <property type="evidence" value="ECO:0007669"/>
    <property type="project" value="UniProtKB-UniRule"/>
</dbReference>
<evidence type="ECO:0000313" key="9">
    <source>
        <dbReference type="Proteomes" id="UP000218160"/>
    </source>
</evidence>
<evidence type="ECO:0000256" key="6">
    <source>
        <dbReference type="HAMAP-Rule" id="MF_01930"/>
    </source>
</evidence>
<proteinExistence type="inferred from homology"/>
<evidence type="ECO:0000256" key="5">
    <source>
        <dbReference type="ARBA" id="ARBA00047664"/>
    </source>
</evidence>
<dbReference type="OrthoDB" id="9806170at2"/>
<feature type="domain" description="Formyl transferase N-terminal" evidence="7">
    <location>
        <begin position="2"/>
        <end position="179"/>
    </location>
</feature>
<feature type="binding site" evidence="6">
    <location>
        <position position="106"/>
    </location>
    <ligand>
        <name>(6R)-10-formyltetrahydrofolate</name>
        <dbReference type="ChEBI" id="CHEBI:195366"/>
    </ligand>
</feature>
<dbReference type="RefSeq" id="WP_096618977.1">
    <property type="nucleotide sequence ID" value="NZ_CP020660.1"/>
</dbReference>
<keyword evidence="2 6" id="KW-0808">Transferase</keyword>
<reference evidence="9" key="1">
    <citation type="submission" date="2017-04" db="EMBL/GenBank/DDBJ databases">
        <title>Genome evolution of the luminous symbionts of deep sea anglerfish.</title>
        <authorList>
            <person name="Hendry T.A."/>
        </authorList>
    </citation>
    <scope>NUCLEOTIDE SEQUENCE [LARGE SCALE GENOMIC DNA]</scope>
</reference>
<sequence>MKNVVVLVSGNGSNLQAIIDKCHGKHGINLVAVIANKENAYGLIRAKEADIDTLIVPSKGITKRDEYDGKLMIAIDVYQPDLIILAGFMRILTPEFVRHYHGKMINIHPSLLPKYSGLNTHQRAIDAGDNEHGASIHFVTEELDSGPVIIQAKVPIFIEDDADTIFERVQEQERSICPLIVKWFCLDRLKMKNGKALLDNQILSESGYAAD</sequence>
<dbReference type="GO" id="GO:0006189">
    <property type="term" value="P:'de novo' IMP biosynthetic process"/>
    <property type="evidence" value="ECO:0007669"/>
    <property type="project" value="UniProtKB-UniRule"/>
</dbReference>
<evidence type="ECO:0000256" key="1">
    <source>
        <dbReference type="ARBA" id="ARBA00005054"/>
    </source>
</evidence>
<dbReference type="InterPro" id="IPR036477">
    <property type="entry name" value="Formyl_transf_N_sf"/>
</dbReference>
<feature type="binding site" evidence="6">
    <location>
        <position position="64"/>
    </location>
    <ligand>
        <name>(6R)-10-formyltetrahydrofolate</name>
        <dbReference type="ChEBI" id="CHEBI:195366"/>
    </ligand>
</feature>
<dbReference type="SUPFAM" id="SSF53328">
    <property type="entry name" value="Formyltransferase"/>
    <property type="match status" value="1"/>
</dbReference>
<dbReference type="InterPro" id="IPR004607">
    <property type="entry name" value="GART"/>
</dbReference>
<dbReference type="KEGG" id="elux:BTN50_0710"/>
<comment type="similarity">
    <text evidence="4 6">Belongs to the GART family.</text>
</comment>
<evidence type="ECO:0000256" key="2">
    <source>
        <dbReference type="ARBA" id="ARBA00022679"/>
    </source>
</evidence>
<dbReference type="AlphaFoldDB" id="A0A291B8B3"/>
<accession>A0A291B8B3</accession>
<comment type="catalytic activity">
    <reaction evidence="5 6">
        <text>N(1)-(5-phospho-beta-D-ribosyl)glycinamide + (6R)-10-formyltetrahydrofolate = N(2)-formyl-N(1)-(5-phospho-beta-D-ribosyl)glycinamide + (6S)-5,6,7,8-tetrahydrofolate + H(+)</text>
        <dbReference type="Rhea" id="RHEA:15053"/>
        <dbReference type="ChEBI" id="CHEBI:15378"/>
        <dbReference type="ChEBI" id="CHEBI:57453"/>
        <dbReference type="ChEBI" id="CHEBI:143788"/>
        <dbReference type="ChEBI" id="CHEBI:147286"/>
        <dbReference type="ChEBI" id="CHEBI:195366"/>
        <dbReference type="EC" id="2.1.2.2"/>
    </reaction>
</comment>
<evidence type="ECO:0000256" key="3">
    <source>
        <dbReference type="ARBA" id="ARBA00022755"/>
    </source>
</evidence>
<evidence type="ECO:0000256" key="4">
    <source>
        <dbReference type="ARBA" id="ARBA00038440"/>
    </source>
</evidence>
<comment type="function">
    <text evidence="6">Catalyzes the transfer of a formyl group from 10-formyltetrahydrofolate to 5-phospho-ribosyl-glycinamide (GAR), producing 5-phospho-ribosyl-N-formylglycinamide (FGAR) and tetrahydrofolate.</text>
</comment>
<gene>
    <name evidence="6" type="primary">purN</name>
    <name evidence="8" type="ORF">BTN50_0710</name>
</gene>
<dbReference type="PANTHER" id="PTHR43369">
    <property type="entry name" value="PHOSPHORIBOSYLGLYCINAMIDE FORMYLTRANSFERASE"/>
    <property type="match status" value="1"/>
</dbReference>
<dbReference type="PROSITE" id="PS00373">
    <property type="entry name" value="GART"/>
    <property type="match status" value="1"/>
</dbReference>
<feature type="site" description="Raises pKa of active site His" evidence="6">
    <location>
        <position position="144"/>
    </location>
</feature>
<dbReference type="NCBIfam" id="TIGR00639">
    <property type="entry name" value="PurN"/>
    <property type="match status" value="1"/>
</dbReference>
<evidence type="ECO:0000259" key="7">
    <source>
        <dbReference type="Pfam" id="PF00551"/>
    </source>
</evidence>
<comment type="pathway">
    <text evidence="1 6">Purine metabolism; IMP biosynthesis via de novo pathway; N(2)-formyl-N(1)-(5-phospho-D-ribosyl)glycinamide from N(1)-(5-phospho-D-ribosyl)glycinamide (10-formyl THF route): step 1/1.</text>
</comment>
<keyword evidence="9" id="KW-1185">Reference proteome</keyword>
<dbReference type="Proteomes" id="UP000218160">
    <property type="component" value="Chromosome 1"/>
</dbReference>
<organism evidence="8 9">
    <name type="scientific">Candidatus Enterovibrio altilux</name>
    <dbReference type="NCBI Taxonomy" id="1927128"/>
    <lineage>
        <taxon>Bacteria</taxon>
        <taxon>Pseudomonadati</taxon>
        <taxon>Pseudomonadota</taxon>
        <taxon>Gammaproteobacteria</taxon>
        <taxon>Vibrionales</taxon>
        <taxon>Vibrionaceae</taxon>
        <taxon>Enterovibrio</taxon>
    </lineage>
</organism>
<dbReference type="HAMAP" id="MF_01930">
    <property type="entry name" value="PurN"/>
    <property type="match status" value="1"/>
</dbReference>